<dbReference type="Proteomes" id="UP000188820">
    <property type="component" value="Unassembled WGS sequence"/>
</dbReference>
<organism evidence="1 2">
    <name type="scientific">Rodentibacter caecimuris</name>
    <dbReference type="NCBI Taxonomy" id="1796644"/>
    <lineage>
        <taxon>Bacteria</taxon>
        <taxon>Pseudomonadati</taxon>
        <taxon>Pseudomonadota</taxon>
        <taxon>Gammaproteobacteria</taxon>
        <taxon>Pasteurellales</taxon>
        <taxon>Pasteurellaceae</taxon>
        <taxon>Rodentibacter</taxon>
    </lineage>
</organism>
<reference evidence="1 2" key="1">
    <citation type="submission" date="2016-10" db="EMBL/GenBank/DDBJ databases">
        <title>Rodentibacter gen. nov. and new species.</title>
        <authorList>
            <person name="Christensen H."/>
        </authorList>
    </citation>
    <scope>NUCLEOTIDE SEQUENCE [LARGE SCALE GENOMIC DNA]</scope>
    <source>
        <strain evidence="1 2">1998236014</strain>
    </source>
</reference>
<proteinExistence type="predicted"/>
<keyword evidence="2" id="KW-1185">Reference proteome</keyword>
<name>A0ABX3KYN6_9PAST</name>
<comment type="caution">
    <text evidence="1">The sequence shown here is derived from an EMBL/GenBank/DDBJ whole genome shotgun (WGS) entry which is preliminary data.</text>
</comment>
<sequence length="137" mass="15796">MIKFFPIILTLFLASCVSAPKIKYLPEQNKNIRLFKVETAGQASLLSIQFEKEQWYWLQTDPLGAPLARMILDIKGWRNDGFIAPNNQAKQLFTALAVGLNPNNPPFELDDHWEIRKTKSAFEIRLPDTSVWHIDEL</sequence>
<evidence type="ECO:0008006" key="3">
    <source>
        <dbReference type="Google" id="ProtNLM"/>
    </source>
</evidence>
<evidence type="ECO:0000313" key="2">
    <source>
        <dbReference type="Proteomes" id="UP000188820"/>
    </source>
</evidence>
<accession>A0ABX3KYN6</accession>
<dbReference type="PROSITE" id="PS51257">
    <property type="entry name" value="PROKAR_LIPOPROTEIN"/>
    <property type="match status" value="1"/>
</dbReference>
<gene>
    <name evidence="1" type="ORF">BKG89_02915</name>
</gene>
<evidence type="ECO:0000313" key="1">
    <source>
        <dbReference type="EMBL" id="OOF70755.1"/>
    </source>
</evidence>
<protein>
    <recommendedName>
        <fullName evidence="3">Lipoprotein</fullName>
    </recommendedName>
</protein>
<dbReference type="EMBL" id="MLAA01000008">
    <property type="protein sequence ID" value="OOF70755.1"/>
    <property type="molecule type" value="Genomic_DNA"/>
</dbReference>